<dbReference type="SUPFAM" id="SSF53474">
    <property type="entry name" value="alpha/beta-Hydrolases"/>
    <property type="match status" value="1"/>
</dbReference>
<dbReference type="GO" id="GO:0016787">
    <property type="term" value="F:hydrolase activity"/>
    <property type="evidence" value="ECO:0007669"/>
    <property type="project" value="UniProtKB-KW"/>
</dbReference>
<dbReference type="AlphaFoldDB" id="A0ABD3JTF4"/>
<evidence type="ECO:0000256" key="1">
    <source>
        <dbReference type="ARBA" id="ARBA00022801"/>
    </source>
</evidence>
<evidence type="ECO:0000259" key="2">
    <source>
        <dbReference type="Pfam" id="PF01764"/>
    </source>
</evidence>
<reference evidence="3 4" key="1">
    <citation type="submission" date="2024-11" db="EMBL/GenBank/DDBJ databases">
        <title>Chromosome-level genome assembly of Eucalyptus globulus Labill. provides insights into its genome evolution.</title>
        <authorList>
            <person name="Li X."/>
        </authorList>
    </citation>
    <scope>NUCLEOTIDE SEQUENCE [LARGE SCALE GENOMIC DNA]</scope>
    <source>
        <strain evidence="3">CL2024</strain>
        <tissue evidence="3">Fresh tender leaves</tissue>
    </source>
</reference>
<dbReference type="Proteomes" id="UP001634007">
    <property type="component" value="Unassembled WGS sequence"/>
</dbReference>
<protein>
    <recommendedName>
        <fullName evidence="2">Fungal lipase-type domain-containing protein</fullName>
    </recommendedName>
</protein>
<keyword evidence="1" id="KW-0378">Hydrolase</keyword>
<dbReference type="Pfam" id="PF01764">
    <property type="entry name" value="Lipase_3"/>
    <property type="match status" value="1"/>
</dbReference>
<organism evidence="3 4">
    <name type="scientific">Eucalyptus globulus</name>
    <name type="common">Tasmanian blue gum</name>
    <dbReference type="NCBI Taxonomy" id="34317"/>
    <lineage>
        <taxon>Eukaryota</taxon>
        <taxon>Viridiplantae</taxon>
        <taxon>Streptophyta</taxon>
        <taxon>Embryophyta</taxon>
        <taxon>Tracheophyta</taxon>
        <taxon>Spermatophyta</taxon>
        <taxon>Magnoliopsida</taxon>
        <taxon>eudicotyledons</taxon>
        <taxon>Gunneridae</taxon>
        <taxon>Pentapetalae</taxon>
        <taxon>rosids</taxon>
        <taxon>malvids</taxon>
        <taxon>Myrtales</taxon>
        <taxon>Myrtaceae</taxon>
        <taxon>Myrtoideae</taxon>
        <taxon>Eucalypteae</taxon>
        <taxon>Eucalyptus</taxon>
    </lineage>
</organism>
<name>A0ABD3JTF4_EUCGL</name>
<dbReference type="Gene3D" id="3.40.50.1820">
    <property type="entry name" value="alpha/beta hydrolase"/>
    <property type="match status" value="1"/>
</dbReference>
<evidence type="ECO:0000313" key="4">
    <source>
        <dbReference type="Proteomes" id="UP001634007"/>
    </source>
</evidence>
<sequence length="277" mass="31070">MVVLTCLIAASGAREPKVRSKAHKAVYNHILATILMDWTCPRCDGKTKRLGVIKLIACVQHCLQAYVGVAMDLSAVNWVKDLYWKQLDINDPSVPGAMVHHGFYYAYHDMTIRPGILDVVIRAKDLYGDINVMATGNSMGKAMASFCGLDLVVNHEALNVQVLTFGQPHICNTVFVWLYNIGFDSLVYQVEKDCDTSGEDPSYSKMPVLSYRKYLRMTYQVCFYILVTNNSLADHLVYYGVKLMAEPWGSCKIEYGSEDKGNLMLSRITSASALRLR</sequence>
<dbReference type="PANTHER" id="PTHR45856">
    <property type="entry name" value="ALPHA/BETA-HYDROLASES SUPERFAMILY PROTEIN"/>
    <property type="match status" value="1"/>
</dbReference>
<accession>A0ABD3JTF4</accession>
<dbReference type="PANTHER" id="PTHR45856:SF11">
    <property type="entry name" value="FUNGAL LIPASE-LIKE DOMAIN-CONTAINING PROTEIN"/>
    <property type="match status" value="1"/>
</dbReference>
<dbReference type="CDD" id="cd00519">
    <property type="entry name" value="Lipase_3"/>
    <property type="match status" value="1"/>
</dbReference>
<dbReference type="InterPro" id="IPR002921">
    <property type="entry name" value="Fungal_lipase-type"/>
</dbReference>
<comment type="caution">
    <text evidence="3">The sequence shown here is derived from an EMBL/GenBank/DDBJ whole genome shotgun (WGS) entry which is preliminary data.</text>
</comment>
<keyword evidence="4" id="KW-1185">Reference proteome</keyword>
<dbReference type="EMBL" id="JBJKBG010000008">
    <property type="protein sequence ID" value="KAL3727601.1"/>
    <property type="molecule type" value="Genomic_DNA"/>
</dbReference>
<evidence type="ECO:0000313" key="3">
    <source>
        <dbReference type="EMBL" id="KAL3727601.1"/>
    </source>
</evidence>
<dbReference type="InterPro" id="IPR029058">
    <property type="entry name" value="AB_hydrolase_fold"/>
</dbReference>
<gene>
    <name evidence="3" type="ORF">ACJRO7_032354</name>
</gene>
<proteinExistence type="predicted"/>
<feature type="domain" description="Fungal lipase-type" evidence="2">
    <location>
        <begin position="76"/>
        <end position="190"/>
    </location>
</feature>
<dbReference type="InterPro" id="IPR051218">
    <property type="entry name" value="Sec_MonoDiacylglyc_Lipase"/>
</dbReference>